<dbReference type="EMBL" id="CCSB01000002">
    <property type="protein sequence ID" value="CDZ78021.1"/>
    <property type="molecule type" value="Genomic_DNA"/>
</dbReference>
<dbReference type="AlphaFoldDB" id="A0A078KYM1"/>
<organism evidence="3 4">
    <name type="scientific">Legionella massiliensis</name>
    <dbReference type="NCBI Taxonomy" id="1034943"/>
    <lineage>
        <taxon>Bacteria</taxon>
        <taxon>Pseudomonadati</taxon>
        <taxon>Pseudomonadota</taxon>
        <taxon>Gammaproteobacteria</taxon>
        <taxon>Legionellales</taxon>
        <taxon>Legionellaceae</taxon>
        <taxon>Legionella</taxon>
    </lineage>
</organism>
<evidence type="ECO:0000313" key="3">
    <source>
        <dbReference type="EMBL" id="CDZ78021.1"/>
    </source>
</evidence>
<feature type="domain" description="FAD dependent oxidoreductase" evidence="2">
    <location>
        <begin position="2"/>
        <end position="80"/>
    </location>
</feature>
<reference evidence="3 4" key="1">
    <citation type="submission" date="2014-06" db="EMBL/GenBank/DDBJ databases">
        <authorList>
            <person name="Urmite Genomes Urmite Genomes"/>
        </authorList>
    </citation>
    <scope>NUCLEOTIDE SEQUENCE [LARGE SCALE GENOMIC DNA]</scope>
</reference>
<dbReference type="Pfam" id="PF01266">
    <property type="entry name" value="DAO"/>
    <property type="match status" value="1"/>
</dbReference>
<name>A0A078KYM1_9GAMM</name>
<dbReference type="GO" id="GO:0016491">
    <property type="term" value="F:oxidoreductase activity"/>
    <property type="evidence" value="ECO:0007669"/>
    <property type="project" value="UniProtKB-KW"/>
</dbReference>
<protein>
    <submittedName>
        <fullName evidence="3">Pyridine nucleotide-disulfide oxidoreductase</fullName>
    </submittedName>
</protein>
<dbReference type="Proteomes" id="UP000044071">
    <property type="component" value="Unassembled WGS sequence"/>
</dbReference>
<dbReference type="eggNOG" id="COG0665">
    <property type="taxonomic scope" value="Bacteria"/>
</dbReference>
<dbReference type="STRING" id="1034943.BN59_02318"/>
<dbReference type="Gene3D" id="3.50.50.60">
    <property type="entry name" value="FAD/NAD(P)-binding domain"/>
    <property type="match status" value="1"/>
</dbReference>
<dbReference type="RefSeq" id="WP_043874458.1">
    <property type="nucleotide sequence ID" value="NZ_CCVW01000002.1"/>
</dbReference>
<evidence type="ECO:0000259" key="2">
    <source>
        <dbReference type="Pfam" id="PF01266"/>
    </source>
</evidence>
<dbReference type="InterPro" id="IPR036188">
    <property type="entry name" value="FAD/NAD-bd_sf"/>
</dbReference>
<dbReference type="SUPFAM" id="SSF51905">
    <property type="entry name" value="FAD/NAD(P)-binding domain"/>
    <property type="match status" value="1"/>
</dbReference>
<dbReference type="InterPro" id="IPR006076">
    <property type="entry name" value="FAD-dep_OxRdtase"/>
</dbReference>
<proteinExistence type="predicted"/>
<evidence type="ECO:0000256" key="1">
    <source>
        <dbReference type="ARBA" id="ARBA00023002"/>
    </source>
</evidence>
<evidence type="ECO:0000313" key="4">
    <source>
        <dbReference type="Proteomes" id="UP000044071"/>
    </source>
</evidence>
<gene>
    <name evidence="3" type="ORF">BN59_02318</name>
</gene>
<keyword evidence="4" id="KW-1185">Reference proteome</keyword>
<accession>A0A078KYM1</accession>
<sequence length="424" mass="48390">MKIAIVGAGWYGCHLALVLQKMGHDVTIFEKNDDIFQGISGNFGIRLHSGSHYPRSPETRESCRRGYSEFIERYSELVIDHSYSIYGLGVSDSTNEASHVGPTIFKDVCEEFPSSHEIAPQKWGYQNLLSAHNMEEPSVLLGKPLRDKFKQYLSEAGVKLRCQTTIEKVVSESEQVCLTHSKGEEQFDKLINASSFQTLLPQEALPFPFEVVYQPCLGLVYKDLEPLEKPFSFIVMDGLFPCVMPIVEEKPANSEHYLLTHGQYTILASCQKLESAQAILERIDDNYIESIIKPRCEQEINRFWPEFAERFQYQTWKGAILAKLKTKTEFRSAVTFEKDNIIHIIPGKISNIFDAEREAIQLLANHHIKTKNDYRYVEDGVLDHGLNEIITLPEENQRATTTLQTYTDLSNSENHSPPSYVSLR</sequence>
<keyword evidence="1" id="KW-0560">Oxidoreductase</keyword>